<evidence type="ECO:0000256" key="2">
    <source>
        <dbReference type="ARBA" id="ARBA00022598"/>
    </source>
</evidence>
<organism evidence="6 7">
    <name type="scientific">Penicillium frequentans</name>
    <dbReference type="NCBI Taxonomy" id="3151616"/>
    <lineage>
        <taxon>Eukaryota</taxon>
        <taxon>Fungi</taxon>
        <taxon>Dikarya</taxon>
        <taxon>Ascomycota</taxon>
        <taxon>Pezizomycotina</taxon>
        <taxon>Eurotiomycetes</taxon>
        <taxon>Eurotiomycetidae</taxon>
        <taxon>Eurotiales</taxon>
        <taxon>Aspergillaceae</taxon>
        <taxon>Penicillium</taxon>
    </lineage>
</organism>
<evidence type="ECO:0000256" key="1">
    <source>
        <dbReference type="ARBA" id="ARBA00021364"/>
    </source>
</evidence>
<dbReference type="GO" id="GO:0004356">
    <property type="term" value="F:glutamine synthetase activity"/>
    <property type="evidence" value="ECO:0007669"/>
    <property type="project" value="InterPro"/>
</dbReference>
<dbReference type="EMBL" id="JAQIZZ010000002">
    <property type="protein sequence ID" value="KAJ5552647.1"/>
    <property type="molecule type" value="Genomic_DNA"/>
</dbReference>
<protein>
    <recommendedName>
        <fullName evidence="1">Glutamine synthetase</fullName>
    </recommendedName>
</protein>
<keyword evidence="6" id="KW-0418">Kinase</keyword>
<name>A0AAD6D2V7_9EURO</name>
<dbReference type="Gene3D" id="3.30.590.10">
    <property type="entry name" value="Glutamine synthetase/guanido kinase, catalytic domain"/>
    <property type="match status" value="1"/>
</dbReference>
<dbReference type="InterPro" id="IPR036651">
    <property type="entry name" value="Gln_synt_N_sf"/>
</dbReference>
<evidence type="ECO:0000256" key="4">
    <source>
        <dbReference type="RuleBase" id="RU000384"/>
    </source>
</evidence>
<keyword evidence="2" id="KW-0436">Ligase</keyword>
<accession>A0AAD6D2V7</accession>
<sequence length="456" mass="50717">MLKPKINASAVTTSTPLDPIRALERLRRVNPDITFVRFLRQDYSGVLRAKVLVIEACLAMIAGGKFLHAPPMALDCAVNSTVVPGTDPIGVYWLIPDWSTLQLHTTPGTAIVMCGVVKTTPSSPVPNGELCPRQALVKVVREAAQRWQLDFLVGFEVEFQVMKLSDGDEKGAVRHSCGQGHFAASSLLYPCWSYVEDCVRKLRTLDVHVEGLHPEGKSGQYEITLGPLPPLQAVDQLVLVHNVLKHTFSRHGYMVTMSPKPVPAVSRETNGQHMHLSIHPASPDQEEYFLAGILKHLPSLWAFFLPQDVSYERVGPFMAGDYVGWGTENRKVPIRKIEPGHWEIRSIDATANIYLTLAAVLSAGLLGLAGSEPLIWPDMSTGDWPNLSQEEIYTHVQLLPRSLDHALSALNDDFGDLDKMLGKPMMQHYVKLKRHELLQIQKMGPEKARELLVEIF</sequence>
<proteinExistence type="inferred from homology"/>
<comment type="caution">
    <text evidence="6">The sequence shown here is derived from an EMBL/GenBank/DDBJ whole genome shotgun (WGS) entry which is preliminary data.</text>
</comment>
<evidence type="ECO:0000259" key="5">
    <source>
        <dbReference type="PROSITE" id="PS51987"/>
    </source>
</evidence>
<dbReference type="Proteomes" id="UP001220324">
    <property type="component" value="Unassembled WGS sequence"/>
</dbReference>
<dbReference type="Pfam" id="PF00120">
    <property type="entry name" value="Gln-synt_C"/>
    <property type="match status" value="1"/>
</dbReference>
<keyword evidence="6" id="KW-0808">Transferase</keyword>
<dbReference type="AlphaFoldDB" id="A0AAD6D2V7"/>
<dbReference type="PANTHER" id="PTHR43785:SF2">
    <property type="entry name" value="TYPE-1 GLUTAMINE SYNTHETASE 1"/>
    <property type="match status" value="1"/>
</dbReference>
<comment type="similarity">
    <text evidence="3 4">Belongs to the glutamine synthetase family.</text>
</comment>
<dbReference type="GO" id="GO:0006542">
    <property type="term" value="P:glutamine biosynthetic process"/>
    <property type="evidence" value="ECO:0007669"/>
    <property type="project" value="InterPro"/>
</dbReference>
<dbReference type="Gene3D" id="3.10.20.70">
    <property type="entry name" value="Glutamine synthetase, N-terminal domain"/>
    <property type="match status" value="1"/>
</dbReference>
<dbReference type="SMART" id="SM01230">
    <property type="entry name" value="Gln-synt_C"/>
    <property type="match status" value="1"/>
</dbReference>
<dbReference type="PROSITE" id="PS51987">
    <property type="entry name" value="GS_CATALYTIC"/>
    <property type="match status" value="1"/>
</dbReference>
<dbReference type="GO" id="GO:0016301">
    <property type="term" value="F:kinase activity"/>
    <property type="evidence" value="ECO:0007669"/>
    <property type="project" value="UniProtKB-KW"/>
</dbReference>
<feature type="domain" description="GS catalytic" evidence="5">
    <location>
        <begin position="132"/>
        <end position="456"/>
    </location>
</feature>
<reference evidence="6 7" key="1">
    <citation type="journal article" date="2023" name="IMA Fungus">
        <title>Comparative genomic study of the Penicillium genus elucidates a diverse pangenome and 15 lateral gene transfer events.</title>
        <authorList>
            <person name="Petersen C."/>
            <person name="Sorensen T."/>
            <person name="Nielsen M.R."/>
            <person name="Sondergaard T.E."/>
            <person name="Sorensen J.L."/>
            <person name="Fitzpatrick D.A."/>
            <person name="Frisvad J.C."/>
            <person name="Nielsen K.L."/>
        </authorList>
    </citation>
    <scope>NUCLEOTIDE SEQUENCE [LARGE SCALE GENOMIC DNA]</scope>
    <source>
        <strain evidence="6 7">IBT 35679</strain>
    </source>
</reference>
<dbReference type="InterPro" id="IPR008146">
    <property type="entry name" value="Gln_synth_cat_dom"/>
</dbReference>
<evidence type="ECO:0000313" key="6">
    <source>
        <dbReference type="EMBL" id="KAJ5552647.1"/>
    </source>
</evidence>
<dbReference type="PANTHER" id="PTHR43785">
    <property type="entry name" value="GAMMA-GLUTAMYLPUTRESCINE SYNTHETASE"/>
    <property type="match status" value="1"/>
</dbReference>
<gene>
    <name evidence="6" type="ORF">N7494_002025</name>
</gene>
<evidence type="ECO:0000313" key="7">
    <source>
        <dbReference type="Proteomes" id="UP001220324"/>
    </source>
</evidence>
<keyword evidence="7" id="KW-1185">Reference proteome</keyword>
<dbReference type="SUPFAM" id="SSF55931">
    <property type="entry name" value="Glutamine synthetase/guanido kinase"/>
    <property type="match status" value="1"/>
</dbReference>
<evidence type="ECO:0000256" key="3">
    <source>
        <dbReference type="PROSITE-ProRule" id="PRU01331"/>
    </source>
</evidence>
<dbReference type="InterPro" id="IPR014746">
    <property type="entry name" value="Gln_synth/guanido_kin_cat_dom"/>
</dbReference>